<evidence type="ECO:0000313" key="3">
    <source>
        <dbReference type="EMBL" id="WPH02386.1"/>
    </source>
</evidence>
<proteinExistence type="predicted"/>
<dbReference type="AlphaFoldDB" id="A0AAQ3RAQ8"/>
<keyword evidence="4" id="KW-1185">Reference proteome</keyword>
<dbReference type="Pfam" id="PF26534">
    <property type="entry name" value="NTF2_7"/>
    <property type="match status" value="1"/>
</dbReference>
<name>A0AAQ3RAQ8_9PEZI</name>
<feature type="domain" description="NTF2-like" evidence="2">
    <location>
        <begin position="36"/>
        <end position="179"/>
    </location>
</feature>
<feature type="signal peptide" evidence="1">
    <location>
        <begin position="1"/>
        <end position="19"/>
    </location>
</feature>
<organism evidence="3 4">
    <name type="scientific">Acrodontium crateriforme</name>
    <dbReference type="NCBI Taxonomy" id="150365"/>
    <lineage>
        <taxon>Eukaryota</taxon>
        <taxon>Fungi</taxon>
        <taxon>Dikarya</taxon>
        <taxon>Ascomycota</taxon>
        <taxon>Pezizomycotina</taxon>
        <taxon>Dothideomycetes</taxon>
        <taxon>Dothideomycetidae</taxon>
        <taxon>Mycosphaerellales</taxon>
        <taxon>Teratosphaeriaceae</taxon>
        <taxon>Acrodontium</taxon>
    </lineage>
</organism>
<gene>
    <name evidence="3" type="ORF">R9X50_00524900</name>
</gene>
<sequence length="190" mass="20120">MKTTSILAAAFAFASAGHALPQPTSSTTISWWPWSQCISQSAAEQFVQRFSGILSGKGSDLGDKVATANALVADSFQEVSDSINSLAMKPLGSVTEPSKQSYVAGITHAPTESGIETINVFVTDCNKILWHWNFKGVGSGVQEVKGFNLFTMAPNLNNLQVTRLDLEFNSIAWGADTGFTTTPPSGSAPS</sequence>
<protein>
    <recommendedName>
        <fullName evidence="2">NTF2-like domain-containing protein</fullName>
    </recommendedName>
</protein>
<dbReference type="EMBL" id="CP138587">
    <property type="protein sequence ID" value="WPH02386.1"/>
    <property type="molecule type" value="Genomic_DNA"/>
</dbReference>
<feature type="chain" id="PRO_5043021490" description="NTF2-like domain-containing protein" evidence="1">
    <location>
        <begin position="20"/>
        <end position="190"/>
    </location>
</feature>
<dbReference type="InterPro" id="IPR058645">
    <property type="entry name" value="NTF2-like_dom_7"/>
</dbReference>
<evidence type="ECO:0000256" key="1">
    <source>
        <dbReference type="SAM" id="SignalP"/>
    </source>
</evidence>
<accession>A0AAQ3RAQ8</accession>
<keyword evidence="1" id="KW-0732">Signal</keyword>
<evidence type="ECO:0000313" key="4">
    <source>
        <dbReference type="Proteomes" id="UP001303373"/>
    </source>
</evidence>
<dbReference type="Proteomes" id="UP001303373">
    <property type="component" value="Chromosome 8"/>
</dbReference>
<evidence type="ECO:0000259" key="2">
    <source>
        <dbReference type="Pfam" id="PF26534"/>
    </source>
</evidence>
<reference evidence="3 4" key="1">
    <citation type="submission" date="2023-11" db="EMBL/GenBank/DDBJ databases">
        <title>An acidophilic fungus is an integral part of prey digestion in a carnivorous sundew plant.</title>
        <authorList>
            <person name="Tsai I.J."/>
        </authorList>
    </citation>
    <scope>NUCLEOTIDE SEQUENCE [LARGE SCALE GENOMIC DNA]</scope>
    <source>
        <strain evidence="3">169a</strain>
    </source>
</reference>